<sequence>MFRIVQFNLEVQYDWNQSDFKLKKTERKTKMIRKAKILHLLDPNNKKIEKCLKCLIDVIADQNNYLKGFGAMFMEFCKSKQINSQKIIPYYLLFYLYDSLKFQRKSGTSQFCDSLALDKIFIRHDHGEIFKYFFKINFHHDFFFTFLYFFTFLIIKNSGSYCANILAGSSLLSKCVTKPS</sequence>
<evidence type="ECO:0000313" key="1">
    <source>
        <dbReference type="EMBL" id="RNA28719.1"/>
    </source>
</evidence>
<dbReference type="AlphaFoldDB" id="A0A3M7RZ60"/>
<keyword evidence="2" id="KW-1185">Reference proteome</keyword>
<proteinExistence type="predicted"/>
<gene>
    <name evidence="1" type="ORF">BpHYR1_040635</name>
</gene>
<accession>A0A3M7RZ60</accession>
<dbReference type="Proteomes" id="UP000276133">
    <property type="component" value="Unassembled WGS sequence"/>
</dbReference>
<organism evidence="1 2">
    <name type="scientific">Brachionus plicatilis</name>
    <name type="common">Marine rotifer</name>
    <name type="synonym">Brachionus muelleri</name>
    <dbReference type="NCBI Taxonomy" id="10195"/>
    <lineage>
        <taxon>Eukaryota</taxon>
        <taxon>Metazoa</taxon>
        <taxon>Spiralia</taxon>
        <taxon>Gnathifera</taxon>
        <taxon>Rotifera</taxon>
        <taxon>Eurotatoria</taxon>
        <taxon>Monogononta</taxon>
        <taxon>Pseudotrocha</taxon>
        <taxon>Ploima</taxon>
        <taxon>Brachionidae</taxon>
        <taxon>Brachionus</taxon>
    </lineage>
</organism>
<protein>
    <submittedName>
        <fullName evidence="1">Uncharacterized protein</fullName>
    </submittedName>
</protein>
<comment type="caution">
    <text evidence="1">The sequence shown here is derived from an EMBL/GenBank/DDBJ whole genome shotgun (WGS) entry which is preliminary data.</text>
</comment>
<evidence type="ECO:0000313" key="2">
    <source>
        <dbReference type="Proteomes" id="UP000276133"/>
    </source>
</evidence>
<name>A0A3M7RZ60_BRAPC</name>
<dbReference type="EMBL" id="REGN01002352">
    <property type="protein sequence ID" value="RNA28719.1"/>
    <property type="molecule type" value="Genomic_DNA"/>
</dbReference>
<reference evidence="1 2" key="1">
    <citation type="journal article" date="2018" name="Sci. Rep.">
        <title>Genomic signatures of local adaptation to the degree of environmental predictability in rotifers.</title>
        <authorList>
            <person name="Franch-Gras L."/>
            <person name="Hahn C."/>
            <person name="Garcia-Roger E.M."/>
            <person name="Carmona M.J."/>
            <person name="Serra M."/>
            <person name="Gomez A."/>
        </authorList>
    </citation>
    <scope>NUCLEOTIDE SEQUENCE [LARGE SCALE GENOMIC DNA]</scope>
    <source>
        <strain evidence="1">HYR1</strain>
    </source>
</reference>